<accession>A0AC58TKB8</accession>
<evidence type="ECO:0000313" key="2">
    <source>
        <dbReference type="RefSeq" id="XP_075097667.1"/>
    </source>
</evidence>
<protein>
    <submittedName>
        <fullName evidence="2">Lysine-specific demethylase JMJ29 isoform X12</fullName>
    </submittedName>
</protein>
<proteinExistence type="predicted"/>
<keyword evidence="1" id="KW-1185">Reference proteome</keyword>
<organism evidence="1 2">
    <name type="scientific">Nicotiana tabacum</name>
    <name type="common">Common tobacco</name>
    <dbReference type="NCBI Taxonomy" id="4097"/>
    <lineage>
        <taxon>Eukaryota</taxon>
        <taxon>Viridiplantae</taxon>
        <taxon>Streptophyta</taxon>
        <taxon>Embryophyta</taxon>
        <taxon>Tracheophyta</taxon>
        <taxon>Spermatophyta</taxon>
        <taxon>Magnoliopsida</taxon>
        <taxon>eudicotyledons</taxon>
        <taxon>Gunneridae</taxon>
        <taxon>Pentapetalae</taxon>
        <taxon>asterids</taxon>
        <taxon>lamiids</taxon>
        <taxon>Solanales</taxon>
        <taxon>Solanaceae</taxon>
        <taxon>Nicotianoideae</taxon>
        <taxon>Nicotianeae</taxon>
        <taxon>Nicotiana</taxon>
    </lineage>
</organism>
<reference evidence="1" key="1">
    <citation type="journal article" date="2014" name="Nat. Commun.">
        <title>The tobacco genome sequence and its comparison with those of tomato and potato.</title>
        <authorList>
            <person name="Sierro N."/>
            <person name="Battey J.N."/>
            <person name="Ouadi S."/>
            <person name="Bakaher N."/>
            <person name="Bovet L."/>
            <person name="Willig A."/>
            <person name="Goepfert S."/>
            <person name="Peitsch M.C."/>
            <person name="Ivanov N.V."/>
        </authorList>
    </citation>
    <scope>NUCLEOTIDE SEQUENCE [LARGE SCALE GENOMIC DNA]</scope>
</reference>
<gene>
    <name evidence="2" type="primary">LOC107760914</name>
</gene>
<name>A0AC58TKB8_TOBAC</name>
<dbReference type="RefSeq" id="XP_075097667.1">
    <property type="nucleotide sequence ID" value="XM_075241566.1"/>
</dbReference>
<dbReference type="Proteomes" id="UP000790787">
    <property type="component" value="Chromosome 21"/>
</dbReference>
<evidence type="ECO:0000313" key="1">
    <source>
        <dbReference type="Proteomes" id="UP000790787"/>
    </source>
</evidence>
<sequence>MQNKRRKSEEKDIPVVMIESSSEEEEAEKDDNYVGDSDEDSCDHSMEKMKKRKRKVGSDKTIGGNGKMESKMCHQCQRNDKGRVVCCSKCKAKRYCVPCMTRWYPGMPEEAFLKACPVCRHNCNCIACLRLDGLAKHLMNVEMKFSDEEKLEYSKHILRALLPALEQFNTEQMIEKEIECHIKGLPDSEVNIRKAKYEKDERIYCNYCSASIVDLHRSCSSCSYELCLTCCKELRNGNLQADASEVKVQYIDYGPGYLHVGDAQLANLKHFQYHLFKGEPIIVTNVLDSALGLSWEPMVMWRACRQSKKTTDVLNCLNWCELEMNIHQFFKGYMEGRFDSYGWPQLLKLNDWPPSGLFDERLPRHGAEFSCCLPFKEYTHPQYGYLNLALRLPDNCLKPDLGPKAYIAYGFPTELGRGDSVTKLHYVVSDTVNVLMHTQAMVPTVEQLSAIENLKQNHKAQDQREFVTGANRMPRRIKDSVPNVNGKSDLEGLNFSQDKQNCDSLKVENSNKAENMKYRQQGLKVENSNKGENKKNSQRVVKADCGTNKIGEKYQYREDSSLFGQNLSERFEEEDGGGALWDVFRRQDVPKLEEYLTKHFREFRHIYGSPLPQVVHPIHDKTFYLSTEHKRRLKEEYGIEPWTFVQKLGEAVFIPAGCPHQIRNLKKSFSAVLRKDVKQDSGMN</sequence>
<reference evidence="2" key="2">
    <citation type="submission" date="2025-08" db="UniProtKB">
        <authorList>
            <consortium name="RefSeq"/>
        </authorList>
    </citation>
    <scope>IDENTIFICATION</scope>
    <source>
        <tissue evidence="2">Leaf</tissue>
    </source>
</reference>